<keyword evidence="5" id="KW-1185">Reference proteome</keyword>
<keyword evidence="3" id="KW-0732">Signal</keyword>
<evidence type="ECO:0008006" key="6">
    <source>
        <dbReference type="Google" id="ProtNLM"/>
    </source>
</evidence>
<dbReference type="AlphaFoldDB" id="A0A8S3SZ95"/>
<dbReference type="Proteomes" id="UP000683360">
    <property type="component" value="Unassembled WGS sequence"/>
</dbReference>
<evidence type="ECO:0000256" key="3">
    <source>
        <dbReference type="SAM" id="SignalP"/>
    </source>
</evidence>
<keyword evidence="2" id="KW-1133">Transmembrane helix</keyword>
<dbReference type="InterPro" id="IPR036397">
    <property type="entry name" value="RNaseH_sf"/>
</dbReference>
<feature type="chain" id="PRO_5035712767" description="Fibronectin type-III domain-containing protein" evidence="3">
    <location>
        <begin position="20"/>
        <end position="737"/>
    </location>
</feature>
<sequence>MHIVFLVMISLYCFGRSLSELVCNIQNISDQTIYRLEKFNKTCIDRGPRFCIPDMFSSRVQKNVKPSNIKLNPENKTWIISWESPKDRDYTELNGFIIIILAGYDDIHMYQLKITRRVRTEKRFVIYHTSQIPIFSIFKIKCSFTTTRPNDIPVVGEICVQTLPRSQFITQKKDYELCYNINDVKTTQGTAKLLLPSLSPTFITQDPILVTSIDHLSGSSTNNYGIIGGVAVSACIILSVIIGVLFYKHYRCKGKREPSEVYQQSEQHSNDFSQSGDTSDIDVDDCPVHGGVKHNVTDSTDTVDHNIHSVPYPVDRHYRGGNYLHSAFANLCSLAKINTTCIMTDVPCIRDYYSRDINQPNKPRNLIISTENRQKIISWEPPKNNYGVNYSGFEVTVVTGDGKRQIYYMRNVGSVAKQILPSIFRMNCSFNYLITNIDVVCVQSLPKMFFLRSNSDDDPKVCITNRIYDVTSLLPDSAQSISAQNEGLKSDETGLTRLDENTNNKAVIIGAVVGSIGLALIIIIVITLYKFRSHNPFSTDDSKGETGHEIIRLPPYHQDLNQIELICNQVKQNVASRSVTYRIDDVLKLAHEAVEEKTVSGWEKTCRHVSNIEDEYRKRDIVIDEQMENFIIDLVDSSDKIDLQTLQHNKLEGEQCTDMYIRDCPVHGKTVAGITLQCVNCRNNTEGIRHQPNVNDQFNEQSIVDLNKHNHLMYRDEEDKESIISESDMRLFDINFK</sequence>
<protein>
    <recommendedName>
        <fullName evidence="6">Fibronectin type-III domain-containing protein</fullName>
    </recommendedName>
</protein>
<feature type="region of interest" description="Disordered" evidence="1">
    <location>
        <begin position="259"/>
        <end position="278"/>
    </location>
</feature>
<feature type="transmembrane region" description="Helical" evidence="2">
    <location>
        <begin position="224"/>
        <end position="247"/>
    </location>
</feature>
<evidence type="ECO:0000313" key="4">
    <source>
        <dbReference type="EMBL" id="CAG2223998.1"/>
    </source>
</evidence>
<evidence type="ECO:0000256" key="1">
    <source>
        <dbReference type="SAM" id="MobiDB-lite"/>
    </source>
</evidence>
<dbReference type="InterPro" id="IPR036116">
    <property type="entry name" value="FN3_sf"/>
</dbReference>
<dbReference type="GO" id="GO:0003676">
    <property type="term" value="F:nucleic acid binding"/>
    <property type="evidence" value="ECO:0007669"/>
    <property type="project" value="InterPro"/>
</dbReference>
<dbReference type="SUPFAM" id="SSF49265">
    <property type="entry name" value="Fibronectin type III"/>
    <property type="match status" value="1"/>
</dbReference>
<feature type="transmembrane region" description="Helical" evidence="2">
    <location>
        <begin position="506"/>
        <end position="529"/>
    </location>
</feature>
<reference evidence="4" key="1">
    <citation type="submission" date="2021-03" db="EMBL/GenBank/DDBJ databases">
        <authorList>
            <person name="Bekaert M."/>
        </authorList>
    </citation>
    <scope>NUCLEOTIDE SEQUENCE</scope>
</reference>
<feature type="signal peptide" evidence="3">
    <location>
        <begin position="1"/>
        <end position="19"/>
    </location>
</feature>
<evidence type="ECO:0000256" key="2">
    <source>
        <dbReference type="SAM" id="Phobius"/>
    </source>
</evidence>
<gene>
    <name evidence="4" type="ORF">MEDL_37300</name>
</gene>
<name>A0A8S3SZ95_MYTED</name>
<keyword evidence="2" id="KW-0472">Membrane</keyword>
<accession>A0A8S3SZ95</accession>
<comment type="caution">
    <text evidence="4">The sequence shown here is derived from an EMBL/GenBank/DDBJ whole genome shotgun (WGS) entry which is preliminary data.</text>
</comment>
<organism evidence="4 5">
    <name type="scientific">Mytilus edulis</name>
    <name type="common">Blue mussel</name>
    <dbReference type="NCBI Taxonomy" id="6550"/>
    <lineage>
        <taxon>Eukaryota</taxon>
        <taxon>Metazoa</taxon>
        <taxon>Spiralia</taxon>
        <taxon>Lophotrochozoa</taxon>
        <taxon>Mollusca</taxon>
        <taxon>Bivalvia</taxon>
        <taxon>Autobranchia</taxon>
        <taxon>Pteriomorphia</taxon>
        <taxon>Mytilida</taxon>
        <taxon>Mytiloidea</taxon>
        <taxon>Mytilidae</taxon>
        <taxon>Mytilinae</taxon>
        <taxon>Mytilus</taxon>
    </lineage>
</organism>
<dbReference type="OrthoDB" id="6193039at2759"/>
<dbReference type="EMBL" id="CAJPWZ010001795">
    <property type="protein sequence ID" value="CAG2223998.1"/>
    <property type="molecule type" value="Genomic_DNA"/>
</dbReference>
<proteinExistence type="predicted"/>
<evidence type="ECO:0000313" key="5">
    <source>
        <dbReference type="Proteomes" id="UP000683360"/>
    </source>
</evidence>
<keyword evidence="2" id="KW-0812">Transmembrane</keyword>
<dbReference type="Gene3D" id="3.30.420.10">
    <property type="entry name" value="Ribonuclease H-like superfamily/Ribonuclease H"/>
    <property type="match status" value="1"/>
</dbReference>
<feature type="compositionally biased region" description="Polar residues" evidence="1">
    <location>
        <begin position="261"/>
        <end position="278"/>
    </location>
</feature>